<dbReference type="Pfam" id="PF01323">
    <property type="entry name" value="DSBA"/>
    <property type="match status" value="1"/>
</dbReference>
<dbReference type="Proteomes" id="UP000317496">
    <property type="component" value="Chromosome"/>
</dbReference>
<comment type="catalytic activity">
    <reaction evidence="1">
        <text>2-hydroxychromene-2-carboxylate = (3E)-4-(2-hydroxyphenyl)-2-oxobut-3-enoate</text>
        <dbReference type="Rhea" id="RHEA:27401"/>
        <dbReference type="ChEBI" id="CHEBI:59350"/>
        <dbReference type="ChEBI" id="CHEBI:59353"/>
        <dbReference type="EC" id="5.99.1.4"/>
    </reaction>
</comment>
<reference evidence="4 5" key="1">
    <citation type="submission" date="2019-07" db="EMBL/GenBank/DDBJ databases">
        <title>Genome sequencing for Ferrovibrio sp. K5.</title>
        <authorList>
            <person name="Park S.-J."/>
        </authorList>
    </citation>
    <scope>NUCLEOTIDE SEQUENCE [LARGE SCALE GENOMIC DNA]</scope>
    <source>
        <strain evidence="4 5">K5</strain>
    </source>
</reference>
<evidence type="ECO:0000256" key="2">
    <source>
        <dbReference type="PIRSR" id="PIRSR006386-1"/>
    </source>
</evidence>
<dbReference type="PANTHER" id="PTHR42943">
    <property type="entry name" value="GLUTATHIONE S-TRANSFERASE KAPPA"/>
    <property type="match status" value="1"/>
</dbReference>
<dbReference type="Gene3D" id="3.40.30.10">
    <property type="entry name" value="Glutaredoxin"/>
    <property type="match status" value="1"/>
</dbReference>
<evidence type="ECO:0000313" key="4">
    <source>
        <dbReference type="EMBL" id="QDO98561.1"/>
    </source>
</evidence>
<feature type="active site" description="Nucleophile" evidence="2">
    <location>
        <position position="13"/>
    </location>
</feature>
<dbReference type="KEGG" id="fer:FNB15_15300"/>
<dbReference type="RefSeq" id="WP_144069542.1">
    <property type="nucleotide sequence ID" value="NZ_CP041636.1"/>
</dbReference>
<dbReference type="GO" id="GO:1901170">
    <property type="term" value="P:naphthalene catabolic process"/>
    <property type="evidence" value="ECO:0007669"/>
    <property type="project" value="InterPro"/>
</dbReference>
<dbReference type="GO" id="GO:0004602">
    <property type="term" value="F:glutathione peroxidase activity"/>
    <property type="evidence" value="ECO:0007669"/>
    <property type="project" value="TreeGrafter"/>
</dbReference>
<proteinExistence type="inferred from homology"/>
<comment type="similarity">
    <text evidence="1">Belongs to the GST superfamily. NadH family.</text>
</comment>
<dbReference type="EC" id="5.99.1.4" evidence="1"/>
<sequence>MAAPLEFYFDFGSPYGYIGAQRIEALASKHGRKVDWRPMLLGAVFKSEGTQPLVQYPMKGKYSTHDFNRSAREHGIAFTMPTKFPLATIAACRGTYWLKATDPDKSVPFIKAVYAAYFVEDRDISSAEVLAEIAARLGVDSKAFLAGIEQPEIKARLREVTEDAIQQRGVFGSPFTFVDGEPFWGADRIDQIDRWLSRGGW</sequence>
<feature type="domain" description="DSBA-like thioredoxin" evidence="3">
    <location>
        <begin position="5"/>
        <end position="194"/>
    </location>
</feature>
<protein>
    <recommendedName>
        <fullName evidence="1">2-hydroxychromene-2-carboxylate isomerase</fullName>
        <ecNumber evidence="1">5.99.1.4</ecNumber>
    </recommendedName>
</protein>
<dbReference type="OrthoDB" id="5244108at2"/>
<dbReference type="InterPro" id="IPR014440">
    <property type="entry name" value="HCCAis_GSTk"/>
</dbReference>
<organism evidence="4 5">
    <name type="scientific">Ferrovibrio terrae</name>
    <dbReference type="NCBI Taxonomy" id="2594003"/>
    <lineage>
        <taxon>Bacteria</taxon>
        <taxon>Pseudomonadati</taxon>
        <taxon>Pseudomonadota</taxon>
        <taxon>Alphaproteobacteria</taxon>
        <taxon>Rhodospirillales</taxon>
        <taxon>Rhodospirillaceae</taxon>
        <taxon>Ferrovibrio</taxon>
    </lineage>
</organism>
<dbReference type="InterPro" id="IPR036249">
    <property type="entry name" value="Thioredoxin-like_sf"/>
</dbReference>
<gene>
    <name evidence="4" type="ORF">FNB15_15300</name>
</gene>
<evidence type="ECO:0000313" key="5">
    <source>
        <dbReference type="Proteomes" id="UP000317496"/>
    </source>
</evidence>
<dbReference type="CDD" id="cd03022">
    <property type="entry name" value="DsbA_HCCA_Iso"/>
    <property type="match status" value="1"/>
</dbReference>
<keyword evidence="5" id="KW-1185">Reference proteome</keyword>
<dbReference type="InterPro" id="IPR001853">
    <property type="entry name" value="DSBA-like_thioredoxin_dom"/>
</dbReference>
<dbReference type="InterPro" id="IPR044087">
    <property type="entry name" value="NahD-like"/>
</dbReference>
<dbReference type="AlphaFoldDB" id="A0A516H482"/>
<evidence type="ECO:0000256" key="1">
    <source>
        <dbReference type="PIRNR" id="PIRNR006386"/>
    </source>
</evidence>
<evidence type="ECO:0000259" key="3">
    <source>
        <dbReference type="Pfam" id="PF01323"/>
    </source>
</evidence>
<dbReference type="InterPro" id="IPR051924">
    <property type="entry name" value="GST_Kappa/NadH"/>
</dbReference>
<dbReference type="PIRSF" id="PIRSF006386">
    <property type="entry name" value="HCCAis_GSTk"/>
    <property type="match status" value="1"/>
</dbReference>
<dbReference type="SUPFAM" id="SSF52833">
    <property type="entry name" value="Thioredoxin-like"/>
    <property type="match status" value="1"/>
</dbReference>
<dbReference type="PANTHER" id="PTHR42943:SF2">
    <property type="entry name" value="GLUTATHIONE S-TRANSFERASE KAPPA 1"/>
    <property type="match status" value="1"/>
</dbReference>
<name>A0A516H482_9PROT</name>
<keyword evidence="1 4" id="KW-0413">Isomerase</keyword>
<dbReference type="GO" id="GO:0018845">
    <property type="term" value="F:2-hydroxychromene-2-carboxylate isomerase activity"/>
    <property type="evidence" value="ECO:0007669"/>
    <property type="project" value="UniProtKB-UniRule"/>
</dbReference>
<dbReference type="EMBL" id="CP041636">
    <property type="protein sequence ID" value="QDO98561.1"/>
    <property type="molecule type" value="Genomic_DNA"/>
</dbReference>
<accession>A0A516H482</accession>
<dbReference type="GO" id="GO:0006749">
    <property type="term" value="P:glutathione metabolic process"/>
    <property type="evidence" value="ECO:0007669"/>
    <property type="project" value="TreeGrafter"/>
</dbReference>
<dbReference type="GO" id="GO:0004364">
    <property type="term" value="F:glutathione transferase activity"/>
    <property type="evidence" value="ECO:0007669"/>
    <property type="project" value="TreeGrafter"/>
</dbReference>